<dbReference type="EMBL" id="JAJBZT010000003">
    <property type="protein sequence ID" value="MCB6183299.1"/>
    <property type="molecule type" value="Genomic_DNA"/>
</dbReference>
<dbReference type="InterPro" id="IPR001932">
    <property type="entry name" value="PPM-type_phosphatase-like_dom"/>
</dbReference>
<protein>
    <submittedName>
        <fullName evidence="2">Protein phosphatase 2C domain-containing protein</fullName>
    </submittedName>
</protein>
<accession>A0ABS8D503</accession>
<dbReference type="SUPFAM" id="SSF81606">
    <property type="entry name" value="PP2C-like"/>
    <property type="match status" value="1"/>
</dbReference>
<dbReference type="SMART" id="SM00331">
    <property type="entry name" value="PP2C_SIG"/>
    <property type="match status" value="1"/>
</dbReference>
<organism evidence="2 3">
    <name type="scientific">Leeia speluncae</name>
    <dbReference type="NCBI Taxonomy" id="2884804"/>
    <lineage>
        <taxon>Bacteria</taxon>
        <taxon>Pseudomonadati</taxon>
        <taxon>Pseudomonadota</taxon>
        <taxon>Betaproteobacteria</taxon>
        <taxon>Neisseriales</taxon>
        <taxon>Leeiaceae</taxon>
        <taxon>Leeia</taxon>
    </lineage>
</organism>
<evidence type="ECO:0000313" key="2">
    <source>
        <dbReference type="EMBL" id="MCB6183299.1"/>
    </source>
</evidence>
<proteinExistence type="predicted"/>
<keyword evidence="3" id="KW-1185">Reference proteome</keyword>
<dbReference type="Proteomes" id="UP001165395">
    <property type="component" value="Unassembled WGS sequence"/>
</dbReference>
<gene>
    <name evidence="2" type="ORF">LIN78_07050</name>
</gene>
<feature type="domain" description="PPM-type phosphatase" evidence="1">
    <location>
        <begin position="4"/>
        <end position="243"/>
    </location>
</feature>
<evidence type="ECO:0000313" key="3">
    <source>
        <dbReference type="Proteomes" id="UP001165395"/>
    </source>
</evidence>
<dbReference type="InterPro" id="IPR036457">
    <property type="entry name" value="PPM-type-like_dom_sf"/>
</dbReference>
<dbReference type="CDD" id="cd00143">
    <property type="entry name" value="PP2Cc"/>
    <property type="match status" value="1"/>
</dbReference>
<dbReference type="Gene3D" id="3.60.40.10">
    <property type="entry name" value="PPM-type phosphatase domain"/>
    <property type="match status" value="1"/>
</dbReference>
<reference evidence="2" key="1">
    <citation type="submission" date="2021-10" db="EMBL/GenBank/DDBJ databases">
        <title>The complete genome sequence of Leeia sp. TBRC 13508.</title>
        <authorList>
            <person name="Charoenyingcharoen P."/>
            <person name="Yukphan P."/>
        </authorList>
    </citation>
    <scope>NUCLEOTIDE SEQUENCE</scope>
    <source>
        <strain evidence="2">TBRC 13508</strain>
    </source>
</reference>
<comment type="caution">
    <text evidence="2">The sequence shown here is derived from an EMBL/GenBank/DDBJ whole genome shotgun (WGS) entry which is preliminary data.</text>
</comment>
<dbReference type="RefSeq" id="WP_227179932.1">
    <property type="nucleotide sequence ID" value="NZ_JAJBZT010000003.1"/>
</dbReference>
<sequence>MKFSIYQESRRGGRKYNQDRMGYSYSRDALLLVIADGMGGHLQGEIAAQIAVEMLIRQFEAAAKPVVKEPSAFMYEAIHQAHDAILDYASKNQLLETPRTTIVTCLIQDNMAYWAHVGDSRLYFFHNGQQQHVTTDHSRVQQLMQMGKITPAQALTHPDRNKIYNCLGSAFPPEVELSPRRPISHGDTILLCTDGLWGTLDPMELQQYLGQFPVLYALPQLMDKAEFNGGKFGDNLTALGITWLEEDDLNQSTATSTLKMTDNDVNSQLETIRVDDDLKATGEVSDEDIEKAISDIQKAIKRYTK</sequence>
<name>A0ABS8D503_9NEIS</name>
<dbReference type="PROSITE" id="PS51746">
    <property type="entry name" value="PPM_2"/>
    <property type="match status" value="1"/>
</dbReference>
<dbReference type="SMART" id="SM00332">
    <property type="entry name" value="PP2Cc"/>
    <property type="match status" value="1"/>
</dbReference>
<evidence type="ECO:0000259" key="1">
    <source>
        <dbReference type="PROSITE" id="PS51746"/>
    </source>
</evidence>
<dbReference type="Pfam" id="PF13672">
    <property type="entry name" value="PP2C_2"/>
    <property type="match status" value="1"/>
</dbReference>